<protein>
    <submittedName>
        <fullName evidence="4">Uncharacterized protein</fullName>
    </submittedName>
</protein>
<feature type="transmembrane region" description="Helical" evidence="3">
    <location>
        <begin position="266"/>
        <end position="290"/>
    </location>
</feature>
<keyword evidence="3" id="KW-0812">Transmembrane</keyword>
<keyword evidence="3" id="KW-0472">Membrane</keyword>
<feature type="transmembrane region" description="Helical" evidence="3">
    <location>
        <begin position="366"/>
        <end position="386"/>
    </location>
</feature>
<dbReference type="EMBL" id="MHLH01000005">
    <property type="protein sequence ID" value="OGZ04483.1"/>
    <property type="molecule type" value="Genomic_DNA"/>
</dbReference>
<reference evidence="4 5" key="1">
    <citation type="journal article" date="2016" name="Nat. Commun.">
        <title>Thousands of microbial genomes shed light on interconnected biogeochemical processes in an aquifer system.</title>
        <authorList>
            <person name="Anantharaman K."/>
            <person name="Brown C.T."/>
            <person name="Hug L.A."/>
            <person name="Sharon I."/>
            <person name="Castelle C.J."/>
            <person name="Probst A.J."/>
            <person name="Thomas B.C."/>
            <person name="Singh A."/>
            <person name="Wilkins M.J."/>
            <person name="Karaoz U."/>
            <person name="Brodie E.L."/>
            <person name="Williams K.H."/>
            <person name="Hubbard S.S."/>
            <person name="Banfield J.F."/>
        </authorList>
    </citation>
    <scope>NUCLEOTIDE SEQUENCE [LARGE SCALE GENOMIC DNA]</scope>
</reference>
<dbReference type="Pfam" id="PF13432">
    <property type="entry name" value="TPR_16"/>
    <property type="match status" value="2"/>
</dbReference>
<feature type="transmembrane region" description="Helical" evidence="3">
    <location>
        <begin position="42"/>
        <end position="59"/>
    </location>
</feature>
<dbReference type="InterPro" id="IPR019734">
    <property type="entry name" value="TPR_rpt"/>
</dbReference>
<organism evidence="4 5">
    <name type="scientific">Candidatus Lloydbacteria bacterium RIFCSPHIGHO2_01_FULL_41_20</name>
    <dbReference type="NCBI Taxonomy" id="1798657"/>
    <lineage>
        <taxon>Bacteria</taxon>
        <taxon>Candidatus Lloydiibacteriota</taxon>
    </lineage>
</organism>
<evidence type="ECO:0000256" key="2">
    <source>
        <dbReference type="SAM" id="MobiDB-lite"/>
    </source>
</evidence>
<feature type="transmembrane region" description="Helical" evidence="3">
    <location>
        <begin position="205"/>
        <end position="221"/>
    </location>
</feature>
<feature type="transmembrane region" description="Helical" evidence="3">
    <location>
        <begin position="457"/>
        <end position="480"/>
    </location>
</feature>
<evidence type="ECO:0000256" key="3">
    <source>
        <dbReference type="SAM" id="Phobius"/>
    </source>
</evidence>
<dbReference type="STRING" id="1798657.A2648_01425"/>
<feature type="transmembrane region" description="Helical" evidence="3">
    <location>
        <begin position="424"/>
        <end position="445"/>
    </location>
</feature>
<feature type="transmembrane region" description="Helical" evidence="3">
    <location>
        <begin position="105"/>
        <end position="125"/>
    </location>
</feature>
<evidence type="ECO:0000313" key="5">
    <source>
        <dbReference type="Proteomes" id="UP000178841"/>
    </source>
</evidence>
<feature type="region of interest" description="Disordered" evidence="2">
    <location>
        <begin position="764"/>
        <end position="787"/>
    </location>
</feature>
<dbReference type="PANTHER" id="PTHR37422:SF13">
    <property type="entry name" value="LIPOPOLYSACCHARIDE BIOSYNTHESIS PROTEIN PA4999-RELATED"/>
    <property type="match status" value="1"/>
</dbReference>
<proteinExistence type="predicted"/>
<dbReference type="PROSITE" id="PS50005">
    <property type="entry name" value="TPR"/>
    <property type="match status" value="2"/>
</dbReference>
<dbReference type="AlphaFoldDB" id="A0A1G2CSX5"/>
<dbReference type="InterPro" id="IPR011990">
    <property type="entry name" value="TPR-like_helical_dom_sf"/>
</dbReference>
<dbReference type="InterPro" id="IPR051533">
    <property type="entry name" value="WaaL-like"/>
</dbReference>
<dbReference type="SUPFAM" id="SSF48452">
    <property type="entry name" value="TPR-like"/>
    <property type="match status" value="2"/>
</dbReference>
<feature type="transmembrane region" description="Helical" evidence="3">
    <location>
        <begin position="398"/>
        <end position="418"/>
    </location>
</feature>
<feature type="transmembrane region" description="Helical" evidence="3">
    <location>
        <begin position="179"/>
        <end position="198"/>
    </location>
</feature>
<gene>
    <name evidence="4" type="ORF">A2648_01425</name>
</gene>
<sequence length="787" mass="86670">MEGTNRYAILDKISFGAIFIMGVLLPIFFLPIDGIPLDASKGILVSVAVLLSFSLWLLGRLVDGVFSFSKSIIFTGGVLVGFSALIASVVSLAPRVSLIGQGFEITTFAFTVVVLILLFLSSIFFQSRERAFYFYGGLLLSGIVVAIYQLVRLLGTGDIMTFNIFESQVSNLVGKWNDLSIFFGAILILSMMTIEILTFGRALNFLLYALSAVSLFFLVLINFSLAWIIIGVVSLILVVYGVYANRAEPPPQPSPSISLKQVKLPVAPLIVVVLSILLFLTSSSLGATLANKFNISQFEVRPSLSATFDVAQKTFKGSPFFGSGPNRFTSEWLTHKPAGINDTLFWNTDFTVGFGIVPTTLVTGGILGLLSWVIFLGLFFFVGFKAMFNFSLNRLSRYLIVSSFVLAGYLFSFVIFYIPSTSLYVLAFLIAGIMIATMSNENMIGRYEVRLLGDPKLGFISVLVLIFLIISSIFLGYLFLQKFVSLNYFQKSLFALNTEGNIEKTETYLGKAINFSGEDIYYRALSELNLIKLNNLVKQTNLPQDTLREQFQTVLGQAIDSAKKATEIDKTNYTNFVSLGRVYEAIVPLSITGAYEAAKDSYERALVLNPQSPAILLGDARLEIANGNNKEGRAYINKALAQKQNYTEAVFFLSQIEARDGNIREAIKRTEDVAALAPNDITVFFQLGLLKYNNSDYAGTITALERAVGLSPNYANAKYFLGLSYQKVGRIDDAIGQFEGVQSTNPDNQEVKNIIINLRAGRAPFANVPPPNNKPEARPKPPISEEQ</sequence>
<evidence type="ECO:0000256" key="1">
    <source>
        <dbReference type="PROSITE-ProRule" id="PRU00339"/>
    </source>
</evidence>
<dbReference type="Proteomes" id="UP000178841">
    <property type="component" value="Unassembled WGS sequence"/>
</dbReference>
<dbReference type="Gene3D" id="1.25.40.10">
    <property type="entry name" value="Tetratricopeptide repeat domain"/>
    <property type="match status" value="1"/>
</dbReference>
<feature type="transmembrane region" description="Helical" evidence="3">
    <location>
        <begin position="132"/>
        <end position="151"/>
    </location>
</feature>
<name>A0A1G2CSX5_9BACT</name>
<dbReference type="SMART" id="SM00028">
    <property type="entry name" value="TPR"/>
    <property type="match status" value="5"/>
</dbReference>
<dbReference type="PANTHER" id="PTHR37422">
    <property type="entry name" value="TEICHURONIC ACID BIOSYNTHESIS PROTEIN TUAE"/>
    <property type="match status" value="1"/>
</dbReference>
<keyword evidence="3" id="KW-1133">Transmembrane helix</keyword>
<feature type="repeat" description="TPR" evidence="1">
    <location>
        <begin position="715"/>
        <end position="748"/>
    </location>
</feature>
<evidence type="ECO:0000313" key="4">
    <source>
        <dbReference type="EMBL" id="OGZ04483.1"/>
    </source>
</evidence>
<feature type="transmembrane region" description="Helical" evidence="3">
    <location>
        <begin position="71"/>
        <end position="93"/>
    </location>
</feature>
<keyword evidence="1" id="KW-0802">TPR repeat</keyword>
<accession>A0A1G2CSX5</accession>
<comment type="caution">
    <text evidence="4">The sequence shown here is derived from an EMBL/GenBank/DDBJ whole genome shotgun (WGS) entry which is preliminary data.</text>
</comment>
<feature type="transmembrane region" description="Helical" evidence="3">
    <location>
        <begin position="12"/>
        <end position="30"/>
    </location>
</feature>
<feature type="repeat" description="TPR" evidence="1">
    <location>
        <begin position="681"/>
        <end position="714"/>
    </location>
</feature>